<dbReference type="GO" id="GO:0016020">
    <property type="term" value="C:membrane"/>
    <property type="evidence" value="ECO:0007669"/>
    <property type="project" value="InterPro"/>
</dbReference>
<dbReference type="PANTHER" id="PTHR22911">
    <property type="entry name" value="ACYL-MALONYL CONDENSING ENZYME-RELATED"/>
    <property type="match status" value="1"/>
</dbReference>
<dbReference type="InterPro" id="IPR000620">
    <property type="entry name" value="EamA_dom"/>
</dbReference>
<sequence length="302" mass="33599">MRRESLFLIALGVGVTAVSFSAIFIKWSQAPAGVLGMYRLLFTVVLLTPWIWRMRHEMYRLSGKEWWLLVSSGFFLGLHFLGWMGSLRYTSVASSMILLNLGPLFVMIGAYLFFKEKLRWQALIGMMIAFTGTAMIAGMDIELGPTALWGDFLSIFGALTVAIHMLIGQKLRMNISFLVYSYIVFIVAGLVLAAFNVVSGVPLLDYPAREWGLFLLLAIVPTIFGHLLFNWLLQYVKAITIQVAILGEPVGAIVLAYFLLGEKVTLIQGVGGFLSICGIAWFIRVKDAAGVRQVENEWQEAG</sequence>
<feature type="domain" description="EamA" evidence="4">
    <location>
        <begin position="148"/>
        <end position="282"/>
    </location>
</feature>
<comment type="similarity">
    <text evidence="2">Belongs to the EamA transporter family.</text>
</comment>
<evidence type="ECO:0000256" key="1">
    <source>
        <dbReference type="ARBA" id="ARBA00004127"/>
    </source>
</evidence>
<feature type="transmembrane region" description="Helical" evidence="3">
    <location>
        <begin position="179"/>
        <end position="199"/>
    </location>
</feature>
<feature type="domain" description="EamA" evidence="4">
    <location>
        <begin position="13"/>
        <end position="136"/>
    </location>
</feature>
<accession>A0A7W2A7G4</accession>
<evidence type="ECO:0000313" key="6">
    <source>
        <dbReference type="Proteomes" id="UP000535491"/>
    </source>
</evidence>
<keyword evidence="3" id="KW-0472">Membrane</keyword>
<dbReference type="RefSeq" id="WP_181750006.1">
    <property type="nucleotide sequence ID" value="NZ_JACEIQ010000001.1"/>
</dbReference>
<feature type="transmembrane region" description="Helical" evidence="3">
    <location>
        <begin position="147"/>
        <end position="167"/>
    </location>
</feature>
<keyword evidence="6" id="KW-1185">Reference proteome</keyword>
<organism evidence="5 6">
    <name type="scientific">Paenactinomyces guangxiensis</name>
    <dbReference type="NCBI Taxonomy" id="1490290"/>
    <lineage>
        <taxon>Bacteria</taxon>
        <taxon>Bacillati</taxon>
        <taxon>Bacillota</taxon>
        <taxon>Bacilli</taxon>
        <taxon>Bacillales</taxon>
        <taxon>Thermoactinomycetaceae</taxon>
        <taxon>Paenactinomyces</taxon>
    </lineage>
</organism>
<dbReference type="AlphaFoldDB" id="A0A7W2A7G4"/>
<feature type="transmembrane region" description="Helical" evidence="3">
    <location>
        <begin position="37"/>
        <end position="54"/>
    </location>
</feature>
<dbReference type="SUPFAM" id="SSF103481">
    <property type="entry name" value="Multidrug resistance efflux transporter EmrE"/>
    <property type="match status" value="2"/>
</dbReference>
<feature type="transmembrane region" description="Helical" evidence="3">
    <location>
        <begin position="239"/>
        <end position="260"/>
    </location>
</feature>
<dbReference type="Proteomes" id="UP000535491">
    <property type="component" value="Unassembled WGS sequence"/>
</dbReference>
<comment type="subcellular location">
    <subcellularLocation>
        <location evidence="1">Endomembrane system</location>
        <topology evidence="1">Multi-pass membrane protein</topology>
    </subcellularLocation>
</comment>
<feature type="transmembrane region" description="Helical" evidence="3">
    <location>
        <begin position="66"/>
        <end position="86"/>
    </location>
</feature>
<reference evidence="5 6" key="1">
    <citation type="submission" date="2020-07" db="EMBL/GenBank/DDBJ databases">
        <authorList>
            <person name="Feng H."/>
        </authorList>
    </citation>
    <scope>NUCLEOTIDE SEQUENCE [LARGE SCALE GENOMIC DNA]</scope>
    <source>
        <strain evidence="6">s-10</strain>
    </source>
</reference>
<evidence type="ECO:0000256" key="2">
    <source>
        <dbReference type="ARBA" id="ARBA00007362"/>
    </source>
</evidence>
<evidence type="ECO:0000259" key="4">
    <source>
        <dbReference type="Pfam" id="PF00892"/>
    </source>
</evidence>
<gene>
    <name evidence="5" type="ORF">H1191_00380</name>
</gene>
<feature type="transmembrane region" description="Helical" evidence="3">
    <location>
        <begin position="266"/>
        <end position="283"/>
    </location>
</feature>
<evidence type="ECO:0000313" key="5">
    <source>
        <dbReference type="EMBL" id="MBA4492768.1"/>
    </source>
</evidence>
<name>A0A7W2A7G4_9BACL</name>
<dbReference type="EMBL" id="JACEIQ010000001">
    <property type="protein sequence ID" value="MBA4492768.1"/>
    <property type="molecule type" value="Genomic_DNA"/>
</dbReference>
<feature type="transmembrane region" description="Helical" evidence="3">
    <location>
        <begin position="92"/>
        <end position="114"/>
    </location>
</feature>
<dbReference type="PANTHER" id="PTHR22911:SF76">
    <property type="entry name" value="EAMA DOMAIN-CONTAINING PROTEIN"/>
    <property type="match status" value="1"/>
</dbReference>
<feature type="transmembrane region" description="Helical" evidence="3">
    <location>
        <begin position="211"/>
        <end position="232"/>
    </location>
</feature>
<feature type="transmembrane region" description="Helical" evidence="3">
    <location>
        <begin position="121"/>
        <end position="141"/>
    </location>
</feature>
<dbReference type="InterPro" id="IPR037185">
    <property type="entry name" value="EmrE-like"/>
</dbReference>
<dbReference type="Pfam" id="PF00892">
    <property type="entry name" value="EamA"/>
    <property type="match status" value="2"/>
</dbReference>
<keyword evidence="3" id="KW-1133">Transmembrane helix</keyword>
<keyword evidence="3" id="KW-0812">Transmembrane</keyword>
<protein>
    <submittedName>
        <fullName evidence="5">DMT family transporter</fullName>
    </submittedName>
</protein>
<comment type="caution">
    <text evidence="5">The sequence shown here is derived from an EMBL/GenBank/DDBJ whole genome shotgun (WGS) entry which is preliminary data.</text>
</comment>
<proteinExistence type="inferred from homology"/>
<evidence type="ECO:0000256" key="3">
    <source>
        <dbReference type="SAM" id="Phobius"/>
    </source>
</evidence>